<dbReference type="AlphaFoldDB" id="A0A923RLL6"/>
<evidence type="ECO:0000256" key="1">
    <source>
        <dbReference type="ARBA" id="ARBA00004202"/>
    </source>
</evidence>
<evidence type="ECO:0000256" key="8">
    <source>
        <dbReference type="ARBA" id="ARBA00022840"/>
    </source>
</evidence>
<dbReference type="InterPro" id="IPR027417">
    <property type="entry name" value="P-loop_NTPase"/>
</dbReference>
<keyword evidence="5" id="KW-0762">Sugar transport</keyword>
<evidence type="ECO:0000256" key="6">
    <source>
        <dbReference type="ARBA" id="ARBA00022737"/>
    </source>
</evidence>
<dbReference type="GO" id="GO:0015749">
    <property type="term" value="P:monosaccharide transmembrane transport"/>
    <property type="evidence" value="ECO:0007669"/>
    <property type="project" value="UniProtKB-ARBA"/>
</dbReference>
<dbReference type="CDD" id="cd03215">
    <property type="entry name" value="ABC_Carb_Monos_II"/>
    <property type="match status" value="1"/>
</dbReference>
<dbReference type="InterPro" id="IPR050107">
    <property type="entry name" value="ABC_carbohydrate_import_ATPase"/>
</dbReference>
<sequence>MEDNREVILDIRNVTKTFPGVKALTDVTFQVRRGSVHALVGENGAGKSTLIKVLTGVYRADSGGYWFKGQEAHVKTPLEAQKLGLSVVHQELKLSETLSVAENIFLGRPFMTKAHLVDWKKLRQEAKKLLDSLNIDLDVDMEVARLSVAQKQIVEICKALSFDAELLIMDEPSATLTDKELDCLFHIIDLLKERGVTIVYISHRMEEIFRIADMVTVLRDGCQIDTLPVKSVDRAKLISLMVGRDIVNEYPKLEAEIGDVALEVKNISTLKLLHDVNFNVRHGEIVGLAGLVGAGRTETARVIFGADKRTGGEIYIDGKKVEIHSVMDAVKHKIALVPEDRKQQGLILIHSISANTAIVDLNNICTGGLLNKKKEKDLAKKYIEMLGTATSSEEKEVRLLSGGNQQKVVLAKWLAVDSEILIFDEPTRGVDVGAKAEIYKLMCQQAQAGKAVIMISSDMPELIGICDRIYVMREGTISGEIEREIFSQEAIMEYAVS</sequence>
<evidence type="ECO:0000313" key="13">
    <source>
        <dbReference type="Proteomes" id="UP000649345"/>
    </source>
</evidence>
<protein>
    <submittedName>
        <fullName evidence="12">Sugar ABC transporter ATP-binding protein</fullName>
    </submittedName>
</protein>
<feature type="domain" description="ABC transporter" evidence="11">
    <location>
        <begin position="9"/>
        <end position="245"/>
    </location>
</feature>
<keyword evidence="9" id="KW-1278">Translocase</keyword>
<dbReference type="CDD" id="cd03216">
    <property type="entry name" value="ABC_Carb_Monos_I"/>
    <property type="match status" value="1"/>
</dbReference>
<dbReference type="InterPro" id="IPR017871">
    <property type="entry name" value="ABC_transporter-like_CS"/>
</dbReference>
<dbReference type="Proteomes" id="UP000649345">
    <property type="component" value="Unassembled WGS sequence"/>
</dbReference>
<dbReference type="RefSeq" id="WP_186871713.1">
    <property type="nucleotide sequence ID" value="NZ_JACOOR010000003.1"/>
</dbReference>
<organism evidence="12 13">
    <name type="scientific">Anaerosacchariphilus hominis</name>
    <dbReference type="NCBI Taxonomy" id="2763017"/>
    <lineage>
        <taxon>Bacteria</taxon>
        <taxon>Bacillati</taxon>
        <taxon>Bacillota</taxon>
        <taxon>Clostridia</taxon>
        <taxon>Lachnospirales</taxon>
        <taxon>Lachnospiraceae</taxon>
        <taxon>Anaerosacchariphilus</taxon>
    </lineage>
</organism>
<keyword evidence="4" id="KW-1003">Cell membrane</keyword>
<dbReference type="GO" id="GO:0005524">
    <property type="term" value="F:ATP binding"/>
    <property type="evidence" value="ECO:0007669"/>
    <property type="project" value="UniProtKB-KW"/>
</dbReference>
<dbReference type="PROSITE" id="PS50893">
    <property type="entry name" value="ABC_TRANSPORTER_2"/>
    <property type="match status" value="2"/>
</dbReference>
<dbReference type="SMART" id="SM00382">
    <property type="entry name" value="AAA"/>
    <property type="match status" value="2"/>
</dbReference>
<keyword evidence="7" id="KW-0547">Nucleotide-binding</keyword>
<dbReference type="EMBL" id="JACOOR010000003">
    <property type="protein sequence ID" value="MBC5659349.1"/>
    <property type="molecule type" value="Genomic_DNA"/>
</dbReference>
<evidence type="ECO:0000256" key="2">
    <source>
        <dbReference type="ARBA" id="ARBA00004533"/>
    </source>
</evidence>
<dbReference type="FunFam" id="3.40.50.300:FF:000126">
    <property type="entry name" value="Galactose/methyl galactoside import ATP-binding protein MglA"/>
    <property type="match status" value="1"/>
</dbReference>
<dbReference type="InterPro" id="IPR003439">
    <property type="entry name" value="ABC_transporter-like_ATP-bd"/>
</dbReference>
<evidence type="ECO:0000256" key="4">
    <source>
        <dbReference type="ARBA" id="ARBA00022475"/>
    </source>
</evidence>
<dbReference type="FunFam" id="3.40.50.300:FF:000127">
    <property type="entry name" value="Ribose import ATP-binding protein RbsA"/>
    <property type="match status" value="1"/>
</dbReference>
<evidence type="ECO:0000313" key="12">
    <source>
        <dbReference type="EMBL" id="MBC5659349.1"/>
    </source>
</evidence>
<keyword evidence="8 12" id="KW-0067">ATP-binding</keyword>
<evidence type="ECO:0000256" key="5">
    <source>
        <dbReference type="ARBA" id="ARBA00022597"/>
    </source>
</evidence>
<dbReference type="SUPFAM" id="SSF52540">
    <property type="entry name" value="P-loop containing nucleoside triphosphate hydrolases"/>
    <property type="match status" value="2"/>
</dbReference>
<dbReference type="PANTHER" id="PTHR43790">
    <property type="entry name" value="CARBOHYDRATE TRANSPORT ATP-BINDING PROTEIN MG119-RELATED"/>
    <property type="match status" value="1"/>
</dbReference>
<evidence type="ECO:0000256" key="10">
    <source>
        <dbReference type="ARBA" id="ARBA00023136"/>
    </source>
</evidence>
<evidence type="ECO:0000256" key="7">
    <source>
        <dbReference type="ARBA" id="ARBA00022741"/>
    </source>
</evidence>
<comment type="caution">
    <text evidence="12">The sequence shown here is derived from an EMBL/GenBank/DDBJ whole genome shotgun (WGS) entry which is preliminary data.</text>
</comment>
<gene>
    <name evidence="12" type="ORF">H8S44_06155</name>
</gene>
<dbReference type="Gene3D" id="3.40.50.300">
    <property type="entry name" value="P-loop containing nucleotide triphosphate hydrolases"/>
    <property type="match status" value="2"/>
</dbReference>
<keyword evidence="10" id="KW-0472">Membrane</keyword>
<dbReference type="PANTHER" id="PTHR43790:SF3">
    <property type="entry name" value="D-ALLOSE IMPORT ATP-BINDING PROTEIN ALSA-RELATED"/>
    <property type="match status" value="1"/>
</dbReference>
<accession>A0A923RLL6</accession>
<reference evidence="12" key="1">
    <citation type="submission" date="2020-08" db="EMBL/GenBank/DDBJ databases">
        <title>Genome public.</title>
        <authorList>
            <person name="Liu C."/>
            <person name="Sun Q."/>
        </authorList>
    </citation>
    <scope>NUCLEOTIDE SEQUENCE</scope>
    <source>
        <strain evidence="12">NSJ-68</strain>
    </source>
</reference>
<dbReference type="InterPro" id="IPR003593">
    <property type="entry name" value="AAA+_ATPase"/>
</dbReference>
<dbReference type="GO" id="GO:0005886">
    <property type="term" value="C:plasma membrane"/>
    <property type="evidence" value="ECO:0007669"/>
    <property type="project" value="UniProtKB-SubCell"/>
</dbReference>
<evidence type="ECO:0000256" key="3">
    <source>
        <dbReference type="ARBA" id="ARBA00022448"/>
    </source>
</evidence>
<comment type="subcellular location">
    <subcellularLocation>
        <location evidence="2">Cell inner membrane</location>
    </subcellularLocation>
    <subcellularLocation>
        <location evidence="1">Cell membrane</location>
        <topology evidence="1">Peripheral membrane protein</topology>
    </subcellularLocation>
</comment>
<keyword evidence="3" id="KW-0813">Transport</keyword>
<proteinExistence type="predicted"/>
<keyword evidence="13" id="KW-1185">Reference proteome</keyword>
<keyword evidence="6" id="KW-0677">Repeat</keyword>
<name>A0A923RLL6_9FIRM</name>
<feature type="domain" description="ABC transporter" evidence="11">
    <location>
        <begin position="255"/>
        <end position="497"/>
    </location>
</feature>
<evidence type="ECO:0000256" key="9">
    <source>
        <dbReference type="ARBA" id="ARBA00022967"/>
    </source>
</evidence>
<dbReference type="Pfam" id="PF00005">
    <property type="entry name" value="ABC_tran"/>
    <property type="match status" value="2"/>
</dbReference>
<dbReference type="GO" id="GO:0016887">
    <property type="term" value="F:ATP hydrolysis activity"/>
    <property type="evidence" value="ECO:0007669"/>
    <property type="project" value="InterPro"/>
</dbReference>
<evidence type="ECO:0000259" key="11">
    <source>
        <dbReference type="PROSITE" id="PS50893"/>
    </source>
</evidence>
<dbReference type="PROSITE" id="PS00211">
    <property type="entry name" value="ABC_TRANSPORTER_1"/>
    <property type="match status" value="1"/>
</dbReference>